<dbReference type="EMBL" id="CP009220">
    <property type="protein sequence ID" value="ALC04820.1"/>
    <property type="molecule type" value="Genomic_DNA"/>
</dbReference>
<dbReference type="RefSeq" id="WP_053543985.1">
    <property type="nucleotide sequence ID" value="NZ_CP009220.1"/>
</dbReference>
<gene>
    <name evidence="1" type="ORF">CDES_01770</name>
</gene>
<protein>
    <submittedName>
        <fullName evidence="1">CRISPR-associated Cse3 family protein</fullName>
    </submittedName>
</protein>
<dbReference type="InterPro" id="IPR010179">
    <property type="entry name" value="CRISPR-assoc_prot_Cse3"/>
</dbReference>
<dbReference type="STRING" id="931089.CDES_01770"/>
<dbReference type="NCBIfam" id="TIGR01907">
    <property type="entry name" value="casE_Cse3"/>
    <property type="match status" value="1"/>
</dbReference>
<proteinExistence type="predicted"/>
<dbReference type="OrthoDB" id="9795689at2"/>
<sequence>MYMSRMYLNPQRRQTRELLANPQKLHAAVLSSFPPSSSETTDEGRVLWRIDQTRESVALYVVSPAIPSFEHLQEQAGWSQEQSWQSSDYTAMLNRIVKGQKYAFRLTANPVHTVTEDGVRRRKAHLTPAHQLGWLTDREEQLGASFTGEAGEITAITTKSERRVFKREKRTVTIQQVTFDGSLEVTDADKLREVLCNGIGKARGYGCGLLTLAPME</sequence>
<name>A0A0M4CVT9_9CORY</name>
<dbReference type="Proteomes" id="UP000068067">
    <property type="component" value="Chromosome"/>
</dbReference>
<evidence type="ECO:0000313" key="2">
    <source>
        <dbReference type="Proteomes" id="UP000068067"/>
    </source>
</evidence>
<accession>A0A0M4CVT9</accession>
<dbReference type="SMART" id="SM01101">
    <property type="entry name" value="CRISPR_assoc"/>
    <property type="match status" value="1"/>
</dbReference>
<organism evidence="1 2">
    <name type="scientific">Corynebacterium deserti GIMN1.010</name>
    <dbReference type="NCBI Taxonomy" id="931089"/>
    <lineage>
        <taxon>Bacteria</taxon>
        <taxon>Bacillati</taxon>
        <taxon>Actinomycetota</taxon>
        <taxon>Actinomycetes</taxon>
        <taxon>Mycobacteriales</taxon>
        <taxon>Corynebacteriaceae</taxon>
        <taxon>Corynebacterium</taxon>
    </lineage>
</organism>
<dbReference type="KEGG" id="cdx:CDES_01770"/>
<reference evidence="1 2" key="1">
    <citation type="submission" date="2014-08" db="EMBL/GenBank/DDBJ databases">
        <title>Complete genome sequence of Corynebacterium deserti GIMN1.010 (=DSM 45689), isolated from desert sand in western China.</title>
        <authorList>
            <person name="Ruckert C."/>
            <person name="Albersmeier A."/>
            <person name="Kalinowski J."/>
        </authorList>
    </citation>
    <scope>NUCLEOTIDE SEQUENCE [LARGE SCALE GENOMIC DNA]</scope>
    <source>
        <strain evidence="1 2">GIMN1.010</strain>
    </source>
</reference>
<dbReference type="SUPFAM" id="SSF117987">
    <property type="entry name" value="CRISPR-associated protein"/>
    <property type="match status" value="2"/>
</dbReference>
<dbReference type="Gene3D" id="3.30.70.1200">
    <property type="entry name" value="Crispr-associated protein, domain 1"/>
    <property type="match status" value="1"/>
</dbReference>
<evidence type="ECO:0000313" key="1">
    <source>
        <dbReference type="EMBL" id="ALC04820.1"/>
    </source>
</evidence>
<dbReference type="CDD" id="cd09727">
    <property type="entry name" value="Cas6_I-E"/>
    <property type="match status" value="1"/>
</dbReference>
<dbReference type="Pfam" id="PF08798">
    <property type="entry name" value="CRISPR_assoc"/>
    <property type="match status" value="1"/>
</dbReference>
<keyword evidence="2" id="KW-1185">Reference proteome</keyword>
<dbReference type="PATRIC" id="fig|931089.4.peg.359"/>
<dbReference type="Gene3D" id="3.30.70.1210">
    <property type="entry name" value="Crispr-associated protein, domain 2"/>
    <property type="match status" value="1"/>
</dbReference>
<dbReference type="AlphaFoldDB" id="A0A0M4CVT9"/>